<reference evidence="3 4" key="1">
    <citation type="submission" date="2019-04" db="EMBL/GenBank/DDBJ databases">
        <title>Friends and foes A comparative genomics study of 23 Aspergillus species from section Flavi.</title>
        <authorList>
            <consortium name="DOE Joint Genome Institute"/>
            <person name="Kjaerbolling I."/>
            <person name="Vesth T."/>
            <person name="Frisvad J.C."/>
            <person name="Nybo J.L."/>
            <person name="Theobald S."/>
            <person name="Kildgaard S."/>
            <person name="Isbrandt T."/>
            <person name="Kuo A."/>
            <person name="Sato A."/>
            <person name="Lyhne E.K."/>
            <person name="Kogle M.E."/>
            <person name="Wiebenga A."/>
            <person name="Kun R.S."/>
            <person name="Lubbers R.J."/>
            <person name="Makela M.R."/>
            <person name="Barry K."/>
            <person name="Chovatia M."/>
            <person name="Clum A."/>
            <person name="Daum C."/>
            <person name="Haridas S."/>
            <person name="He G."/>
            <person name="LaButti K."/>
            <person name="Lipzen A."/>
            <person name="Mondo S."/>
            <person name="Riley R."/>
            <person name="Salamov A."/>
            <person name="Simmons B.A."/>
            <person name="Magnuson J.K."/>
            <person name="Henrissat B."/>
            <person name="Mortensen U.H."/>
            <person name="Larsen T.O."/>
            <person name="Devries R.P."/>
            <person name="Grigoriev I.V."/>
            <person name="Machida M."/>
            <person name="Baker S.E."/>
            <person name="Andersen M.R."/>
        </authorList>
    </citation>
    <scope>NUCLEOTIDE SEQUENCE [LARGE SCALE GENOMIC DNA]</scope>
    <source>
        <strain evidence="3 4">CBS 117625</strain>
    </source>
</reference>
<organism evidence="3 4">
    <name type="scientific">Aspergillus pseudotamarii</name>
    <dbReference type="NCBI Taxonomy" id="132259"/>
    <lineage>
        <taxon>Eukaryota</taxon>
        <taxon>Fungi</taxon>
        <taxon>Dikarya</taxon>
        <taxon>Ascomycota</taxon>
        <taxon>Pezizomycotina</taxon>
        <taxon>Eurotiomycetes</taxon>
        <taxon>Eurotiomycetidae</taxon>
        <taxon>Eurotiales</taxon>
        <taxon>Aspergillaceae</taxon>
        <taxon>Aspergillus</taxon>
        <taxon>Aspergillus subgen. Circumdati</taxon>
    </lineage>
</organism>
<keyword evidence="1" id="KW-1133">Transmembrane helix</keyword>
<dbReference type="RefSeq" id="XP_031906956.1">
    <property type="nucleotide sequence ID" value="XM_032061197.1"/>
</dbReference>
<protein>
    <recommendedName>
        <fullName evidence="2">Rhodopsin domain-containing protein</fullName>
    </recommendedName>
</protein>
<gene>
    <name evidence="3" type="ORF">BDV38DRAFT_289207</name>
</gene>
<name>A0A5N6SBW4_ASPPS</name>
<dbReference type="AlphaFoldDB" id="A0A5N6SBW4"/>
<keyword evidence="1" id="KW-0472">Membrane</keyword>
<evidence type="ECO:0000259" key="2">
    <source>
        <dbReference type="Pfam" id="PF20684"/>
    </source>
</evidence>
<keyword evidence="4" id="KW-1185">Reference proteome</keyword>
<evidence type="ECO:0000313" key="4">
    <source>
        <dbReference type="Proteomes" id="UP000325672"/>
    </source>
</evidence>
<dbReference type="Pfam" id="PF20684">
    <property type="entry name" value="Fung_rhodopsin"/>
    <property type="match status" value="1"/>
</dbReference>
<feature type="transmembrane region" description="Helical" evidence="1">
    <location>
        <begin position="70"/>
        <end position="92"/>
    </location>
</feature>
<proteinExistence type="predicted"/>
<dbReference type="OrthoDB" id="3897607at2759"/>
<dbReference type="GeneID" id="43645407"/>
<dbReference type="InterPro" id="IPR049326">
    <property type="entry name" value="Rhodopsin_dom_fungi"/>
</dbReference>
<keyword evidence="1" id="KW-0812">Transmembrane</keyword>
<feature type="transmembrane region" description="Helical" evidence="1">
    <location>
        <begin position="44"/>
        <end position="63"/>
    </location>
</feature>
<dbReference type="EMBL" id="ML743688">
    <property type="protein sequence ID" value="KAE8130893.1"/>
    <property type="molecule type" value="Genomic_DNA"/>
</dbReference>
<evidence type="ECO:0000256" key="1">
    <source>
        <dbReference type="SAM" id="Phobius"/>
    </source>
</evidence>
<feature type="domain" description="Rhodopsin" evidence="2">
    <location>
        <begin position="2"/>
        <end position="92"/>
    </location>
</feature>
<sequence length="105" mass="11441">MAFNIAFATCGIAGASTGLGKKMNYFTDIPDDLKDSLRFWWAGPIFYALTGTAGRTSIAISLLRITVVRVHLIIIYAMIALSIAVGLLFFLAKTNFLLLSQYVAC</sequence>
<evidence type="ECO:0000313" key="3">
    <source>
        <dbReference type="EMBL" id="KAE8130893.1"/>
    </source>
</evidence>
<accession>A0A5N6SBW4</accession>
<dbReference type="Proteomes" id="UP000325672">
    <property type="component" value="Unassembled WGS sequence"/>
</dbReference>